<dbReference type="SUPFAM" id="SSF53187">
    <property type="entry name" value="Zn-dependent exopeptidases"/>
    <property type="match status" value="1"/>
</dbReference>
<accession>A0A8J8TPX9</accession>
<reference evidence="7" key="1">
    <citation type="submission" date="2017-11" db="EMBL/GenBank/DDBJ databases">
        <authorList>
            <person name="Kajale S.C."/>
            <person name="Sharma A."/>
        </authorList>
    </citation>
    <scope>NUCLEOTIDE SEQUENCE</scope>
    <source>
        <strain evidence="7">LS1_42</strain>
    </source>
</reference>
<evidence type="ECO:0000313" key="8">
    <source>
        <dbReference type="Proteomes" id="UP000766904"/>
    </source>
</evidence>
<sequence>MSEHRDEPANAIAPHERIDAAEAISLLQELVRIRSPFFEEDEMANAVYDWLDERGLEPEYHAVSEPEITGFEGRNVVARIEGTDPDAPTLMLNGHMDTVQLVDGWDEDPLSGRIEDGKCYGQGACDMKGGLVSLLVAFEALADLQLRGDVVLTAVVGEEGPYGLGTYQLLCDGLTDDVDGAIVAEPGPTIAQQELENPALILGSRGGVRYEITVIGDAAHAAHPERGTNAVVDAARIATAFDEMQCATHPVLGSGSVCPLEIRGGDDPLSVPDRCSLAVNRHVVPGETEAVVLEQASALVSELDLDSSVEIELRDVPSEDARFGPYVTNEEHGLVRALADSSERLTGAEPAVGYFSSIGDFNHLGHTAKIPTIMIGPDGDNVHRSGEYVYTDEVGAVARIVADAAAAWLK</sequence>
<dbReference type="PROSITE" id="PS00758">
    <property type="entry name" value="ARGE_DAPE_CPG2_1"/>
    <property type="match status" value="1"/>
</dbReference>
<dbReference type="PANTHER" id="PTHR43808">
    <property type="entry name" value="ACETYLORNITHINE DEACETYLASE"/>
    <property type="match status" value="1"/>
</dbReference>
<dbReference type="OrthoDB" id="24854at2157"/>
<comment type="caution">
    <text evidence="7">The sequence shown here is derived from an EMBL/GenBank/DDBJ whole genome shotgun (WGS) entry which is preliminary data.</text>
</comment>
<keyword evidence="8" id="KW-1185">Reference proteome</keyword>
<evidence type="ECO:0000256" key="1">
    <source>
        <dbReference type="ARBA" id="ARBA00001947"/>
    </source>
</evidence>
<dbReference type="InterPro" id="IPR001261">
    <property type="entry name" value="ArgE/DapE_CS"/>
</dbReference>
<comment type="similarity">
    <text evidence="2">Belongs to the peptidase M20A family.</text>
</comment>
<feature type="domain" description="Peptidase M20 dimerisation" evidence="6">
    <location>
        <begin position="203"/>
        <end position="303"/>
    </location>
</feature>
<protein>
    <submittedName>
        <fullName evidence="7">Deacylase</fullName>
    </submittedName>
</protein>
<dbReference type="SUPFAM" id="SSF55031">
    <property type="entry name" value="Bacterial exopeptidase dimerisation domain"/>
    <property type="match status" value="1"/>
</dbReference>
<name>A0A8J8TPX9_9EURY</name>
<dbReference type="InterPro" id="IPR036264">
    <property type="entry name" value="Bact_exopeptidase_dim_dom"/>
</dbReference>
<dbReference type="InterPro" id="IPR011650">
    <property type="entry name" value="Peptidase_M20_dimer"/>
</dbReference>
<dbReference type="PANTHER" id="PTHR43808:SF8">
    <property type="entry name" value="PEPTIDASE M20 DIMERISATION DOMAIN-CONTAINING PROTEIN"/>
    <property type="match status" value="1"/>
</dbReference>
<dbReference type="Proteomes" id="UP000766904">
    <property type="component" value="Unassembled WGS sequence"/>
</dbReference>
<gene>
    <name evidence="7" type="ORF">CV102_25055</name>
</gene>
<organism evidence="7 8">
    <name type="scientific">Natronococcus pandeyae</name>
    <dbReference type="NCBI Taxonomy" id="2055836"/>
    <lineage>
        <taxon>Archaea</taxon>
        <taxon>Methanobacteriati</taxon>
        <taxon>Methanobacteriota</taxon>
        <taxon>Stenosarchaea group</taxon>
        <taxon>Halobacteria</taxon>
        <taxon>Halobacteriales</taxon>
        <taxon>Natrialbaceae</taxon>
        <taxon>Natronococcus</taxon>
    </lineage>
</organism>
<evidence type="ECO:0000256" key="4">
    <source>
        <dbReference type="ARBA" id="ARBA00022801"/>
    </source>
</evidence>
<keyword evidence="5" id="KW-0862">Zinc</keyword>
<proteinExistence type="inferred from homology"/>
<dbReference type="Gene3D" id="3.40.630.10">
    <property type="entry name" value="Zn peptidases"/>
    <property type="match status" value="1"/>
</dbReference>
<dbReference type="EMBL" id="PHNJ01000026">
    <property type="protein sequence ID" value="TYL35947.1"/>
    <property type="molecule type" value="Genomic_DNA"/>
</dbReference>
<dbReference type="RefSeq" id="WP_148860696.1">
    <property type="nucleotide sequence ID" value="NZ_PHNJ01000026.1"/>
</dbReference>
<dbReference type="PROSITE" id="PS00759">
    <property type="entry name" value="ARGE_DAPE_CPG2_2"/>
    <property type="match status" value="1"/>
</dbReference>
<keyword evidence="3" id="KW-0479">Metal-binding</keyword>
<dbReference type="InterPro" id="IPR050072">
    <property type="entry name" value="Peptidase_M20A"/>
</dbReference>
<comment type="cofactor">
    <cofactor evidence="1">
        <name>Zn(2+)</name>
        <dbReference type="ChEBI" id="CHEBI:29105"/>
    </cofactor>
</comment>
<evidence type="ECO:0000259" key="6">
    <source>
        <dbReference type="Pfam" id="PF07687"/>
    </source>
</evidence>
<evidence type="ECO:0000256" key="2">
    <source>
        <dbReference type="ARBA" id="ARBA00006247"/>
    </source>
</evidence>
<evidence type="ECO:0000256" key="5">
    <source>
        <dbReference type="ARBA" id="ARBA00022833"/>
    </source>
</evidence>
<dbReference type="Pfam" id="PF01546">
    <property type="entry name" value="Peptidase_M20"/>
    <property type="match status" value="1"/>
</dbReference>
<keyword evidence="4" id="KW-0378">Hydrolase</keyword>
<dbReference type="GO" id="GO:0016787">
    <property type="term" value="F:hydrolase activity"/>
    <property type="evidence" value="ECO:0007669"/>
    <property type="project" value="UniProtKB-KW"/>
</dbReference>
<dbReference type="GO" id="GO:0046872">
    <property type="term" value="F:metal ion binding"/>
    <property type="evidence" value="ECO:0007669"/>
    <property type="project" value="UniProtKB-KW"/>
</dbReference>
<evidence type="ECO:0000256" key="3">
    <source>
        <dbReference type="ARBA" id="ARBA00022723"/>
    </source>
</evidence>
<dbReference type="AlphaFoldDB" id="A0A8J8TPX9"/>
<dbReference type="Pfam" id="PF07687">
    <property type="entry name" value="M20_dimer"/>
    <property type="match status" value="1"/>
</dbReference>
<evidence type="ECO:0000313" key="7">
    <source>
        <dbReference type="EMBL" id="TYL35947.1"/>
    </source>
</evidence>
<dbReference type="Gene3D" id="3.30.70.360">
    <property type="match status" value="1"/>
</dbReference>
<dbReference type="InterPro" id="IPR002933">
    <property type="entry name" value="Peptidase_M20"/>
</dbReference>